<proteinExistence type="predicted"/>
<feature type="transmembrane region" description="Helical" evidence="2">
    <location>
        <begin position="166"/>
        <end position="184"/>
    </location>
</feature>
<feature type="transmembrane region" description="Helical" evidence="2">
    <location>
        <begin position="77"/>
        <end position="101"/>
    </location>
</feature>
<evidence type="ECO:0000256" key="2">
    <source>
        <dbReference type="SAM" id="Phobius"/>
    </source>
</evidence>
<keyword evidence="4" id="KW-1185">Reference proteome</keyword>
<feature type="compositionally biased region" description="Basic and acidic residues" evidence="1">
    <location>
        <begin position="301"/>
        <end position="312"/>
    </location>
</feature>
<accession>A0A9P6UYG8</accession>
<evidence type="ECO:0000256" key="1">
    <source>
        <dbReference type="SAM" id="MobiDB-lite"/>
    </source>
</evidence>
<dbReference type="EMBL" id="JAAAIP010000051">
    <property type="protein sequence ID" value="KAG0327626.1"/>
    <property type="molecule type" value="Genomic_DNA"/>
</dbReference>
<sequence length="328" mass="36527">MAVCCSFPCWACFVIGIWYATPKLSVPGDNLKIRVPRPLIINSVFFFLVFGPFLLDMPSVISSGTFLAQKHYTKTNIAIAVHFITLGGVLMFATTIFYFTLNQLAKAIEEYTVPSELTLVHVGLSPTADLPGGQTFTLSPLTESDKIDHDLWDSGLSKVRRRLISIRNAGAIMLCFYVVVYMIYGIARPLIHANVVWNVIFCAVFNLDPGTPTIYAYFIVSIFYHINTGPPRLRNVYSVPRPPLVHMPSSRPNRPIDDSYLFELHRSSRVLSDFQHWSPRKGSPTLSNDLGSLYRGDSFEEKDSGLGDDHGLNHNSNLTVVESGSSSS</sequence>
<dbReference type="OrthoDB" id="2418095at2759"/>
<feature type="compositionally biased region" description="Polar residues" evidence="1">
    <location>
        <begin position="313"/>
        <end position="328"/>
    </location>
</feature>
<keyword evidence="2" id="KW-0812">Transmembrane</keyword>
<feature type="transmembrane region" description="Helical" evidence="2">
    <location>
        <begin position="39"/>
        <end position="57"/>
    </location>
</feature>
<evidence type="ECO:0000313" key="4">
    <source>
        <dbReference type="Proteomes" id="UP000738325"/>
    </source>
</evidence>
<feature type="transmembrane region" description="Helical" evidence="2">
    <location>
        <begin position="196"/>
        <end position="224"/>
    </location>
</feature>
<keyword evidence="2" id="KW-0472">Membrane</keyword>
<comment type="caution">
    <text evidence="3">The sequence shown here is derived from an EMBL/GenBank/DDBJ whole genome shotgun (WGS) entry which is preliminary data.</text>
</comment>
<name>A0A9P6UYG8_9FUNG</name>
<feature type="region of interest" description="Disordered" evidence="1">
    <location>
        <begin position="301"/>
        <end position="328"/>
    </location>
</feature>
<organism evidence="3 4">
    <name type="scientific">Dissophora globulifera</name>
    <dbReference type="NCBI Taxonomy" id="979702"/>
    <lineage>
        <taxon>Eukaryota</taxon>
        <taxon>Fungi</taxon>
        <taxon>Fungi incertae sedis</taxon>
        <taxon>Mucoromycota</taxon>
        <taxon>Mortierellomycotina</taxon>
        <taxon>Mortierellomycetes</taxon>
        <taxon>Mortierellales</taxon>
        <taxon>Mortierellaceae</taxon>
        <taxon>Dissophora</taxon>
    </lineage>
</organism>
<dbReference type="Proteomes" id="UP000738325">
    <property type="component" value="Unassembled WGS sequence"/>
</dbReference>
<protein>
    <submittedName>
        <fullName evidence="3">Uncharacterized protein</fullName>
    </submittedName>
</protein>
<gene>
    <name evidence="3" type="ORF">BGZ99_007207</name>
</gene>
<evidence type="ECO:0000313" key="3">
    <source>
        <dbReference type="EMBL" id="KAG0327626.1"/>
    </source>
</evidence>
<keyword evidence="2" id="KW-1133">Transmembrane helix</keyword>
<reference evidence="3" key="1">
    <citation type="journal article" date="2020" name="Fungal Divers.">
        <title>Resolving the Mortierellaceae phylogeny through synthesis of multi-gene phylogenetics and phylogenomics.</title>
        <authorList>
            <person name="Vandepol N."/>
            <person name="Liber J."/>
            <person name="Desiro A."/>
            <person name="Na H."/>
            <person name="Kennedy M."/>
            <person name="Barry K."/>
            <person name="Grigoriev I.V."/>
            <person name="Miller A.N."/>
            <person name="O'Donnell K."/>
            <person name="Stajich J.E."/>
            <person name="Bonito G."/>
        </authorList>
    </citation>
    <scope>NUCLEOTIDE SEQUENCE</scope>
    <source>
        <strain evidence="3">REB-010B</strain>
    </source>
</reference>
<dbReference type="AlphaFoldDB" id="A0A9P6UYG8"/>